<dbReference type="AlphaFoldDB" id="A0A9I9DIH1"/>
<name>A0A9I9DIH1_CUCME</name>
<accession>A0A9I9DIH1</accession>
<organism evidence="1">
    <name type="scientific">Cucumis melo</name>
    <name type="common">Muskmelon</name>
    <dbReference type="NCBI Taxonomy" id="3656"/>
    <lineage>
        <taxon>Eukaryota</taxon>
        <taxon>Viridiplantae</taxon>
        <taxon>Streptophyta</taxon>
        <taxon>Embryophyta</taxon>
        <taxon>Tracheophyta</taxon>
        <taxon>Spermatophyta</taxon>
        <taxon>Magnoliopsida</taxon>
        <taxon>eudicotyledons</taxon>
        <taxon>Gunneridae</taxon>
        <taxon>Pentapetalae</taxon>
        <taxon>rosids</taxon>
        <taxon>fabids</taxon>
        <taxon>Cucurbitales</taxon>
        <taxon>Cucurbitaceae</taxon>
        <taxon>Benincaseae</taxon>
        <taxon>Cucumis</taxon>
    </lineage>
</organism>
<reference evidence="1" key="1">
    <citation type="submission" date="2023-03" db="UniProtKB">
        <authorList>
            <consortium name="EnsemblPlants"/>
        </authorList>
    </citation>
    <scope>IDENTIFICATION</scope>
</reference>
<sequence length="209" mass="23517">MEIFFIFSTVGTWALPPVPAASISITFPPSLSSRISSFGYSSSIYTISAATTANINRLLFFYLSRHYPISILPNRRGKNSSRRTRADYGGQAGENRCSMLIGAMGRKKTEEGGGNAKAKAGKDVSGKREKLQCQKCLPVWIRNQINREKDLHRWVVVLNLKQRLQKRLQLTLMALISPPLMMRKKKLCLMRSNRVPVPRNGYRGRTGLS</sequence>
<protein>
    <submittedName>
        <fullName evidence="1">Uncharacterized protein</fullName>
    </submittedName>
</protein>
<proteinExistence type="predicted"/>
<dbReference type="Gramene" id="MELO3C019164.2.1">
    <property type="protein sequence ID" value="MELO3C019164.2.1"/>
    <property type="gene ID" value="MELO3C019164.2"/>
</dbReference>
<evidence type="ECO:0000313" key="1">
    <source>
        <dbReference type="EnsemblPlants" id="MELO3C019164.2.1"/>
    </source>
</evidence>
<dbReference type="EnsemblPlants" id="MELO3C019164.2.1">
    <property type="protein sequence ID" value="MELO3C019164.2.1"/>
    <property type="gene ID" value="MELO3C019164.2"/>
</dbReference>